<evidence type="ECO:0000313" key="2">
    <source>
        <dbReference type="Proteomes" id="UP000011859"/>
    </source>
</evidence>
<reference evidence="1 2" key="1">
    <citation type="submission" date="2012-04" db="EMBL/GenBank/DDBJ databases">
        <title>Complete genome of Rhodanobacter sp. 2APBS1.</title>
        <authorList>
            <consortium name="US DOE Joint Genome Institute"/>
            <person name="Huntemann M."/>
            <person name="Wei C.-L."/>
            <person name="Han J."/>
            <person name="Detter J.C."/>
            <person name="Han C."/>
            <person name="Tapia R."/>
            <person name="Munk A.C.C."/>
            <person name="Chen A."/>
            <person name="Krypides N."/>
            <person name="Mavromatis K."/>
            <person name="Markowitz V."/>
            <person name="Szeto E."/>
            <person name="Ivanova N."/>
            <person name="Mikhailova N."/>
            <person name="Ovchinnikova G."/>
            <person name="Pagani I."/>
            <person name="Pati A."/>
            <person name="Goodwin L."/>
            <person name="Peters L."/>
            <person name="Pitluck S."/>
            <person name="Woyke T."/>
            <person name="Prakash O."/>
            <person name="Elkins J."/>
            <person name="Brown S."/>
            <person name="Palumbo A."/>
            <person name="Hemme C."/>
            <person name="Zhou J."/>
            <person name="Watson D."/>
            <person name="Jardine P."/>
            <person name="Kostka J."/>
            <person name="Green S."/>
        </authorList>
    </citation>
    <scope>NUCLEOTIDE SEQUENCE [LARGE SCALE GENOMIC DNA]</scope>
    <source>
        <strain evidence="1 2">2APBS1</strain>
    </source>
</reference>
<organism evidence="1 2">
    <name type="scientific">Rhodanobacter denitrificans</name>
    <dbReference type="NCBI Taxonomy" id="666685"/>
    <lineage>
        <taxon>Bacteria</taxon>
        <taxon>Pseudomonadati</taxon>
        <taxon>Pseudomonadota</taxon>
        <taxon>Gammaproteobacteria</taxon>
        <taxon>Lysobacterales</taxon>
        <taxon>Rhodanobacteraceae</taxon>
        <taxon>Rhodanobacter</taxon>
    </lineage>
</organism>
<dbReference type="Proteomes" id="UP000011859">
    <property type="component" value="Chromosome"/>
</dbReference>
<dbReference type="eggNOG" id="ENOG50331RJ">
    <property type="taxonomic scope" value="Bacteria"/>
</dbReference>
<evidence type="ECO:0000313" key="1">
    <source>
        <dbReference type="EMBL" id="AGG89057.1"/>
    </source>
</evidence>
<dbReference type="HOGENOM" id="CLU_138455_0_0_6"/>
<accession>M4NG57</accession>
<dbReference type="KEGG" id="rhd:R2APBS1_1934"/>
<dbReference type="EMBL" id="CP003470">
    <property type="protein sequence ID" value="AGG89057.1"/>
    <property type="molecule type" value="Genomic_DNA"/>
</dbReference>
<dbReference type="AlphaFoldDB" id="M4NG57"/>
<gene>
    <name evidence="1" type="ORF">R2APBS1_1934</name>
</gene>
<dbReference type="GeneID" id="72428668"/>
<protein>
    <submittedName>
        <fullName evidence="1">Uncharacterized protein</fullName>
    </submittedName>
</protein>
<proteinExistence type="predicted"/>
<dbReference type="RefSeq" id="WP_015447782.1">
    <property type="nucleotide sequence ID" value="NC_020541.1"/>
</dbReference>
<name>M4NG57_9GAMM</name>
<sequence>MTPPDNVATQLHWLSEDKDGTLATAVALLVGERRRHTSVEGWTPEHDDEHRDGHLALAAACYATPPDLRSRGGDTVAPELWPWAREWWKPGDGSYDGRIRELTKAGSLILAELERLLRAEIAERNAASSPAPELDWP</sequence>
<dbReference type="OrthoDB" id="983041at2"/>
<keyword evidence="2" id="KW-1185">Reference proteome</keyword>
<dbReference type="STRING" id="666685.R2APBS1_1934"/>